<accession>A0A5D2LQC8</accession>
<evidence type="ECO:0000313" key="2">
    <source>
        <dbReference type="Proteomes" id="UP000322667"/>
    </source>
</evidence>
<dbReference type="EMBL" id="CM017625">
    <property type="protein sequence ID" value="TYH81446.1"/>
    <property type="molecule type" value="Genomic_DNA"/>
</dbReference>
<proteinExistence type="predicted"/>
<sequence length="65" mass="7306">MLCLSSNQNVGMQIFSVPPAGPAQLLQEDIQGLALPRMVYMDFVCISYTNKLQFYSKFIIVEFVG</sequence>
<dbReference type="AlphaFoldDB" id="A0A5D2LQC8"/>
<keyword evidence="2" id="KW-1185">Reference proteome</keyword>
<name>A0A5D2LQC8_GOSTO</name>
<gene>
    <name evidence="1" type="ORF">ES332_D03G201400v1</name>
</gene>
<protein>
    <submittedName>
        <fullName evidence="1">Uncharacterized protein</fullName>
    </submittedName>
</protein>
<organism evidence="1 2">
    <name type="scientific">Gossypium tomentosum</name>
    <name type="common">Hawaiian cotton</name>
    <name type="synonym">Gossypium sandvicense</name>
    <dbReference type="NCBI Taxonomy" id="34277"/>
    <lineage>
        <taxon>Eukaryota</taxon>
        <taxon>Viridiplantae</taxon>
        <taxon>Streptophyta</taxon>
        <taxon>Embryophyta</taxon>
        <taxon>Tracheophyta</taxon>
        <taxon>Spermatophyta</taxon>
        <taxon>Magnoliopsida</taxon>
        <taxon>eudicotyledons</taxon>
        <taxon>Gunneridae</taxon>
        <taxon>Pentapetalae</taxon>
        <taxon>rosids</taxon>
        <taxon>malvids</taxon>
        <taxon>Malvales</taxon>
        <taxon>Malvaceae</taxon>
        <taxon>Malvoideae</taxon>
        <taxon>Gossypium</taxon>
    </lineage>
</organism>
<evidence type="ECO:0000313" key="1">
    <source>
        <dbReference type="EMBL" id="TYH81446.1"/>
    </source>
</evidence>
<dbReference type="Proteomes" id="UP000322667">
    <property type="component" value="Chromosome D03"/>
</dbReference>
<reference evidence="1 2" key="1">
    <citation type="submission" date="2019-07" db="EMBL/GenBank/DDBJ databases">
        <title>WGS assembly of Gossypium tomentosum.</title>
        <authorList>
            <person name="Chen Z.J."/>
            <person name="Sreedasyam A."/>
            <person name="Ando A."/>
            <person name="Song Q."/>
            <person name="De L."/>
            <person name="Hulse-Kemp A."/>
            <person name="Ding M."/>
            <person name="Ye W."/>
            <person name="Kirkbride R."/>
            <person name="Jenkins J."/>
            <person name="Plott C."/>
            <person name="Lovell J."/>
            <person name="Lin Y.-M."/>
            <person name="Vaughn R."/>
            <person name="Liu B."/>
            <person name="Li W."/>
            <person name="Simpson S."/>
            <person name="Scheffler B."/>
            <person name="Saski C."/>
            <person name="Grover C."/>
            <person name="Hu G."/>
            <person name="Conover J."/>
            <person name="Carlson J."/>
            <person name="Shu S."/>
            <person name="Boston L."/>
            <person name="Williams M."/>
            <person name="Peterson D."/>
            <person name="Mcgee K."/>
            <person name="Jones D."/>
            <person name="Wendel J."/>
            <person name="Stelly D."/>
            <person name="Grimwood J."/>
            <person name="Schmutz J."/>
        </authorList>
    </citation>
    <scope>NUCLEOTIDE SEQUENCE [LARGE SCALE GENOMIC DNA]</scope>
    <source>
        <strain evidence="1">7179.01</strain>
    </source>
</reference>